<name>A0AAE0KVK8_9CHLO</name>
<keyword evidence="1" id="KW-0479">Metal-binding</keyword>
<dbReference type="Pfam" id="PF18995">
    <property type="entry name" value="PRT6_C"/>
    <property type="match status" value="1"/>
</dbReference>
<comment type="function">
    <text evidence="1">Ubiquitin ligase protein which is a component of the N-end rule pathway. Recognizes and binds to proteins bearing specific N-terminal residues that are destabilizing according to the N-end rule, leading to their ubiquitination and subsequent degradation.</text>
</comment>
<gene>
    <name evidence="3" type="ORF">CYMTET_28760</name>
</gene>
<dbReference type="GO" id="GO:0005737">
    <property type="term" value="C:cytoplasm"/>
    <property type="evidence" value="ECO:0007669"/>
    <property type="project" value="TreeGrafter"/>
</dbReference>
<dbReference type="PANTHER" id="PTHR21497:SF24">
    <property type="entry name" value="E3 UBIQUITIN-PROTEIN LIGASE UBR1"/>
    <property type="match status" value="1"/>
</dbReference>
<dbReference type="InterPro" id="IPR039164">
    <property type="entry name" value="UBR1-like"/>
</dbReference>
<reference evidence="3 4" key="1">
    <citation type="journal article" date="2015" name="Genome Biol. Evol.">
        <title>Comparative Genomics of a Bacterivorous Green Alga Reveals Evolutionary Causalities and Consequences of Phago-Mixotrophic Mode of Nutrition.</title>
        <authorList>
            <person name="Burns J.A."/>
            <person name="Paasch A."/>
            <person name="Narechania A."/>
            <person name="Kim E."/>
        </authorList>
    </citation>
    <scope>NUCLEOTIDE SEQUENCE [LARGE SCALE GENOMIC DNA]</scope>
    <source>
        <strain evidence="3 4">PLY_AMNH</strain>
    </source>
</reference>
<dbReference type="Proteomes" id="UP001190700">
    <property type="component" value="Unassembled WGS sequence"/>
</dbReference>
<accession>A0AAE0KVK8</accession>
<keyword evidence="1" id="KW-0863">Zinc-finger</keyword>
<organism evidence="3 4">
    <name type="scientific">Cymbomonas tetramitiformis</name>
    <dbReference type="NCBI Taxonomy" id="36881"/>
    <lineage>
        <taxon>Eukaryota</taxon>
        <taxon>Viridiplantae</taxon>
        <taxon>Chlorophyta</taxon>
        <taxon>Pyramimonadophyceae</taxon>
        <taxon>Pyramimonadales</taxon>
        <taxon>Pyramimonadaceae</taxon>
        <taxon>Cymbomonas</taxon>
    </lineage>
</organism>
<evidence type="ECO:0000313" key="3">
    <source>
        <dbReference type="EMBL" id="KAK3262381.1"/>
    </source>
</evidence>
<dbReference type="GO" id="GO:0008270">
    <property type="term" value="F:zinc ion binding"/>
    <property type="evidence" value="ECO:0007669"/>
    <property type="project" value="UniProtKB-UniRule"/>
</dbReference>
<comment type="catalytic activity">
    <reaction evidence="1">
        <text>S-ubiquitinyl-[E2 ubiquitin-conjugating enzyme]-L-cysteine + [acceptor protein]-L-lysine = [E2 ubiquitin-conjugating enzyme]-L-cysteine + N(6)-ubiquitinyl-[acceptor protein]-L-lysine.</text>
        <dbReference type="EC" id="2.3.2.27"/>
    </reaction>
</comment>
<dbReference type="GO" id="GO:0000151">
    <property type="term" value="C:ubiquitin ligase complex"/>
    <property type="evidence" value="ECO:0007669"/>
    <property type="project" value="TreeGrafter"/>
</dbReference>
<evidence type="ECO:0000256" key="1">
    <source>
        <dbReference type="RuleBase" id="RU366018"/>
    </source>
</evidence>
<dbReference type="AlphaFoldDB" id="A0AAE0KVK8"/>
<comment type="similarity">
    <text evidence="1">Belongs to the E3 ubiquitin-protein ligase UBR1-like family.</text>
</comment>
<evidence type="ECO:0000313" key="4">
    <source>
        <dbReference type="Proteomes" id="UP001190700"/>
    </source>
</evidence>
<evidence type="ECO:0000259" key="2">
    <source>
        <dbReference type="Pfam" id="PF18995"/>
    </source>
</evidence>
<dbReference type="EMBL" id="LGRX02016247">
    <property type="protein sequence ID" value="KAK3262381.1"/>
    <property type="molecule type" value="Genomic_DNA"/>
</dbReference>
<proteinExistence type="inferred from homology"/>
<keyword evidence="1" id="KW-0862">Zinc</keyword>
<dbReference type="InterPro" id="IPR044046">
    <property type="entry name" value="E3_ligase_UBR-like_C"/>
</dbReference>
<keyword evidence="4" id="KW-1185">Reference proteome</keyword>
<comment type="pathway">
    <text evidence="1">Protein modification; protein ubiquitination.</text>
</comment>
<dbReference type="EC" id="2.3.2.27" evidence="1"/>
<sequence>MVELVLCGCAGIEEDARAVAHAGACLDAVLPLLLLATLLQCLLGVCRGRSANPHPPPAWLAAAAAESPVCATAVAIATAAADSAAQEGHAAVADQLRAAGEAASAGAGAGTMSAGLVLRVHCLCLPFLRAAALLRATLRHAGHSRGGLSADEVRAQQLAGEEEASTPQSAEREARALLRLLRLPALEAVLGLSTGGLEEGQRGEWAAQWGADLVMQAWAAAEPAGEGAAARPVALPVPMCSMASAAPFQLLALPRSFHSLFQQLVRERCGVCNSEPQHPALCLLCGTLVCVLDSCCERSLGGRGKVAREGFLHAQRCGAGLGVYLLVRRSTILFIRERGRCFWRSPYLDAHGEEDAGLDRGKPLFLSKERYRQLGMHFEDLVAKASALTASIAFV</sequence>
<keyword evidence="1" id="KW-0833">Ubl conjugation pathway</keyword>
<comment type="caution">
    <text evidence="3">The sequence shown here is derived from an EMBL/GenBank/DDBJ whole genome shotgun (WGS) entry which is preliminary data.</text>
</comment>
<dbReference type="GO" id="GO:0016567">
    <property type="term" value="P:protein ubiquitination"/>
    <property type="evidence" value="ECO:0007669"/>
    <property type="project" value="UniProtKB-UniRule"/>
</dbReference>
<dbReference type="GO" id="GO:0071596">
    <property type="term" value="P:ubiquitin-dependent protein catabolic process via the N-end rule pathway"/>
    <property type="evidence" value="ECO:0007669"/>
    <property type="project" value="UniProtKB-UniRule"/>
</dbReference>
<protein>
    <recommendedName>
        <fullName evidence="1">E3 ubiquitin-protein ligase</fullName>
        <ecNumber evidence="1">2.3.2.27</ecNumber>
    </recommendedName>
</protein>
<dbReference type="PANTHER" id="PTHR21497">
    <property type="entry name" value="UBIQUITIN LIGASE E3 ALPHA-RELATED"/>
    <property type="match status" value="1"/>
</dbReference>
<feature type="domain" description="E3 ubiquitin-protein ligase UBR-like C-terminal" evidence="2">
    <location>
        <begin position="19"/>
        <end position="374"/>
    </location>
</feature>
<dbReference type="GO" id="GO:0061630">
    <property type="term" value="F:ubiquitin protein ligase activity"/>
    <property type="evidence" value="ECO:0007669"/>
    <property type="project" value="UniProtKB-UniRule"/>
</dbReference>
<keyword evidence="1" id="KW-0808">Transferase</keyword>